<dbReference type="SMART" id="SM00429">
    <property type="entry name" value="IPT"/>
    <property type="match status" value="2"/>
</dbReference>
<dbReference type="Gene3D" id="2.130.10.130">
    <property type="entry name" value="Integrin alpha, N-terminal"/>
    <property type="match status" value="2"/>
</dbReference>
<evidence type="ECO:0000259" key="2">
    <source>
        <dbReference type="SMART" id="SM00429"/>
    </source>
</evidence>
<reference evidence="3 4" key="1">
    <citation type="submission" date="2022-10" db="EMBL/GenBank/DDBJ databases">
        <title>Chitinophaga nivalis PC15 sp. nov., isolated from Pyeongchang county, South Korea.</title>
        <authorList>
            <person name="Trinh H.N."/>
        </authorList>
    </citation>
    <scope>NUCLEOTIDE SEQUENCE [LARGE SCALE GENOMIC DNA]</scope>
    <source>
        <strain evidence="3 4">PC14</strain>
    </source>
</reference>
<evidence type="ECO:0000256" key="1">
    <source>
        <dbReference type="ARBA" id="ARBA00022729"/>
    </source>
</evidence>
<dbReference type="InterPro" id="IPR014756">
    <property type="entry name" value="Ig_E-set"/>
</dbReference>
<dbReference type="NCBIfam" id="TIGR04183">
    <property type="entry name" value="Por_Secre_tail"/>
    <property type="match status" value="1"/>
</dbReference>
<comment type="caution">
    <text evidence="3">The sequence shown here is derived from an EMBL/GenBank/DDBJ whole genome shotgun (WGS) entry which is preliminary data.</text>
</comment>
<protein>
    <submittedName>
        <fullName evidence="3">FG-GAP-like repeat-containing protein</fullName>
    </submittedName>
</protein>
<dbReference type="PANTHER" id="PTHR46580">
    <property type="entry name" value="SENSOR KINASE-RELATED"/>
    <property type="match status" value="1"/>
</dbReference>
<dbReference type="Pfam" id="PF18962">
    <property type="entry name" value="Por_Secre_tail"/>
    <property type="match status" value="1"/>
</dbReference>
<organism evidence="3 4">
    <name type="scientific">Chitinophaga nivalis</name>
    <dbReference type="NCBI Taxonomy" id="2991709"/>
    <lineage>
        <taxon>Bacteria</taxon>
        <taxon>Pseudomonadati</taxon>
        <taxon>Bacteroidota</taxon>
        <taxon>Chitinophagia</taxon>
        <taxon>Chitinophagales</taxon>
        <taxon>Chitinophagaceae</taxon>
        <taxon>Chitinophaga</taxon>
    </lineage>
</organism>
<gene>
    <name evidence="3" type="ORF">OL497_05475</name>
</gene>
<dbReference type="InterPro" id="IPR013517">
    <property type="entry name" value="FG-GAP"/>
</dbReference>
<evidence type="ECO:0000313" key="4">
    <source>
        <dbReference type="Proteomes" id="UP001207742"/>
    </source>
</evidence>
<dbReference type="CDD" id="cd00603">
    <property type="entry name" value="IPT_PCSR"/>
    <property type="match status" value="1"/>
</dbReference>
<accession>A0ABT3IHB4</accession>
<sequence length="1943" mass="210460">MGARFSSDPALLRSADGGKTFKLVYFRPVSAGDNTIRIKHVPGTDTIYTYGSDVSISTDRGLTWKFVGKYSAINNNEELFLFEGNPIYVYTKGDYYSPLLYKKTDAGFQKIELPRWWSYVDLQMVSPTKGYAFVRGPAQRNQFYRTVDGAATWTEVVNNGEPLDSIVETVMINDQQGYGRGYGNKLYKTMDGGATWLRIIRKMAGPEPINSSFVRWKFTGTNYCWIARHQVLEGTTNGGGLGLRECSISSFSPAAARKGASFIVSGDNFSMIDSVTLGGVKAAAWQVLDKTKLRVTVGEGASGDVIIYTPVNTVTLGGFRAYPAVSDIYPKTGTTNTRVTIAGTNVNSITQIKVGNVLARGITKLDNNNLQFSVPYTTNGTIQIISPDTVITLHNFTYRCRPTINSVTPLEGPAGSIVTITGTGFSRTSDSNKVCFGTLRANIVSSSTTEIKVKVPAGAAYAPISVANGFLTGSSAAAFSVTFPNGGKLNPNTFAAPRDLNPGNALTRPGKAVTADFDGDGKPDLIVADRTSNAVVISGNNSNGADISFQDQLTLHVGPAGANGLYKVIPADINSDGKIDFSIANLNNKSTYIYLNKSTPGNFSFEAVPPIAGVVLDVADINQDGRLDLLQSVNGTGVIRSNKSEADTFAFEENTHLVDKYFSTATPNAITIPLSGRAVPTVIFYDANTGEANMYRNNSLPDSLGFQFIYFSGNNITGDPIAGDGNKDGFFDLGVHSKYSVNVSYSTGRFGQPAELNWLFGTSINDAYQVSLQDMDGDGKADIIHGRKGTNKIYLYHNTFEEGTTTPAFSDATALDINSSGPYFTLADLNGDGRKDMIILDTVRNTLILYQNNASRRPYIIDFSPTVGKTGDTIRMRGVNFGGTTRVMLGNRQAPYFKVENDGAIRFSIGDEFNGEISVTNPSGSDTIRNFEFARVPRISSLSPSSGPVGTEVTIKGSNFSPIATENNVNFGGVAATVISATDSSIKVKVPAYTSTASIIVTTNGRMGEYTDLFKVTFSGPRNGFSIATFDLNLRLNGRGNGTLMDMDNDGKQDIITHDNDNLILHHNNSTPGKMLFDAPFFISIRGDGSLNPVRDTFVPGITFNPPLPLSNPAVMDLNNDGKADIVIFNPDDNMLYVYLNNSTHHNFSFKTPYKVSSPEAYSLSIHDFDGDGKPDIIHALNTGFRVFRNISKDSFSLAPGQAMVSFRDANSKNLAWGDINLDGKLDAMDGEIAYYNRSVPGKLEIWGPGITGFKRAVTALYDLNNDGAPDRVVVEGDNGGRIYEELSLYKNDIPAGINDDHTTIFTYQNGTPVYHWANQLAAGDFDGNGMTDFILNHTYYDGYNELLENASTADTLKLLKPVPVKVGPDGAGSAAVGDLDGDSKPDLVIFGNSDCGSWVCRNRYDEVINIKVCSNSDTSITSLATGSNYQWQIRKTTGDFINLVADTVYADVLKQKLIIKKTPENLTGYTYRCLVDGKTQEMFGLEVTPNTHPSLSLQNIMGESFCPGQAITLNATATNAGTTPVFQWFIDDSIRFDSTGPLFRCDTFTRAHSVHVRLISKGVCPDKAFLESQKEKFSPHSNAFMKATLEANSTVVCKSNDTDRFVFDASINIMGAGDGPVYKWYYNGSFLPGEVTSTLTKTGVQQGDSIHFIVTPTSGVCIAGKEFRSNTVKITPGSQLAANAKLSYSPPLISCIATLKPVLFTSKTVEKGSTVSFYSSNGQGAFWLMISKPFYADSLLFYPGVPEKDVTLQYFCKVTPPTGSCQQPFITDTLNITHLKPVKLEVKTDGDDLVALNAWPGSTYLWKDATIDTTSNPAINTGLLNRFTPSTSGIYYVIAVNGACATQSDYTTFVKPAPRVEIPILKPNPVQNSLVIGNISPADNWATLEILDSYGNVQMPAVTVSGMTSVTIDVSKLNDGMYYAVLKNSSGKNQTIRFIKMK</sequence>
<keyword evidence="4" id="KW-1185">Reference proteome</keyword>
<dbReference type="SUPFAM" id="SSF81296">
    <property type="entry name" value="E set domains"/>
    <property type="match status" value="5"/>
</dbReference>
<dbReference type="InterPro" id="IPR026444">
    <property type="entry name" value="Secre_tail"/>
</dbReference>
<name>A0ABT3IHB4_9BACT</name>
<dbReference type="Gene3D" id="2.60.40.10">
    <property type="entry name" value="Immunoglobulins"/>
    <property type="match status" value="5"/>
</dbReference>
<dbReference type="PANTHER" id="PTHR46580:SF4">
    <property type="entry name" value="ATP_GTP-BINDING PROTEIN"/>
    <property type="match status" value="1"/>
</dbReference>
<keyword evidence="1" id="KW-0732">Signal</keyword>
<dbReference type="Pfam" id="PF01833">
    <property type="entry name" value="TIG"/>
    <property type="match status" value="3"/>
</dbReference>
<dbReference type="InterPro" id="IPR013783">
    <property type="entry name" value="Ig-like_fold"/>
</dbReference>
<dbReference type="EMBL" id="JAPDNS010000001">
    <property type="protein sequence ID" value="MCW3483333.1"/>
    <property type="molecule type" value="Genomic_DNA"/>
</dbReference>
<dbReference type="InterPro" id="IPR015943">
    <property type="entry name" value="WD40/YVTN_repeat-like_dom_sf"/>
</dbReference>
<dbReference type="InterPro" id="IPR028994">
    <property type="entry name" value="Integrin_alpha_N"/>
</dbReference>
<proteinExistence type="predicted"/>
<dbReference type="SUPFAM" id="SSF110296">
    <property type="entry name" value="Oligoxyloglucan reducing end-specific cellobiohydrolase"/>
    <property type="match status" value="1"/>
</dbReference>
<dbReference type="SUPFAM" id="SSF69318">
    <property type="entry name" value="Integrin alpha N-terminal domain"/>
    <property type="match status" value="3"/>
</dbReference>
<evidence type="ECO:0000313" key="3">
    <source>
        <dbReference type="EMBL" id="MCW3483333.1"/>
    </source>
</evidence>
<dbReference type="Gene3D" id="2.130.10.10">
    <property type="entry name" value="YVTN repeat-like/Quinoprotein amine dehydrogenase"/>
    <property type="match status" value="1"/>
</dbReference>
<dbReference type="Pfam" id="PF13517">
    <property type="entry name" value="FG-GAP_3"/>
    <property type="match status" value="4"/>
</dbReference>
<dbReference type="InterPro" id="IPR002909">
    <property type="entry name" value="IPT_dom"/>
</dbReference>
<dbReference type="RefSeq" id="WP_264728565.1">
    <property type="nucleotide sequence ID" value="NZ_JAPDNR010000001.1"/>
</dbReference>
<dbReference type="Proteomes" id="UP001207742">
    <property type="component" value="Unassembled WGS sequence"/>
</dbReference>
<feature type="domain" description="IPT/TIG" evidence="2">
    <location>
        <begin position="401"/>
        <end position="482"/>
    </location>
</feature>
<feature type="domain" description="IPT/TIG" evidence="2">
    <location>
        <begin position="936"/>
        <end position="1021"/>
    </location>
</feature>